<protein>
    <submittedName>
        <fullName evidence="1">Uncharacterized protein</fullName>
    </submittedName>
</protein>
<proteinExistence type="predicted"/>
<accession>A0A3A4ZFG1</accession>
<evidence type="ECO:0000313" key="1">
    <source>
        <dbReference type="EMBL" id="RJR27758.1"/>
    </source>
</evidence>
<dbReference type="Proteomes" id="UP000265540">
    <property type="component" value="Unassembled WGS sequence"/>
</dbReference>
<name>A0A3A4ZFG1_UNCKA</name>
<organism evidence="1 2">
    <name type="scientific">candidate division WWE3 bacterium</name>
    <dbReference type="NCBI Taxonomy" id="2053526"/>
    <lineage>
        <taxon>Bacteria</taxon>
        <taxon>Katanobacteria</taxon>
    </lineage>
</organism>
<sequence length="71" mass="8335">MTLADVEIKVRRFDDLRKTQATSRSREFTRYRNTGDALDSHDLVFEVPELVLPIKIILMKLATIKRIGWVF</sequence>
<dbReference type="AlphaFoldDB" id="A0A3A4ZFG1"/>
<reference evidence="1 2" key="1">
    <citation type="journal article" date="2017" name="ISME J.">
        <title>Energy and carbon metabolisms in a deep terrestrial subsurface fluid microbial community.</title>
        <authorList>
            <person name="Momper L."/>
            <person name="Jungbluth S.P."/>
            <person name="Lee M.D."/>
            <person name="Amend J.P."/>
        </authorList>
    </citation>
    <scope>NUCLEOTIDE SEQUENCE [LARGE SCALE GENOMIC DNA]</scope>
    <source>
        <strain evidence="1">SURF_46</strain>
    </source>
</reference>
<gene>
    <name evidence="1" type="ORF">C4561_01500</name>
</gene>
<evidence type="ECO:0000313" key="2">
    <source>
        <dbReference type="Proteomes" id="UP000265540"/>
    </source>
</evidence>
<dbReference type="EMBL" id="QZJF01000007">
    <property type="protein sequence ID" value="RJR27758.1"/>
    <property type="molecule type" value="Genomic_DNA"/>
</dbReference>
<comment type="caution">
    <text evidence="1">The sequence shown here is derived from an EMBL/GenBank/DDBJ whole genome shotgun (WGS) entry which is preliminary data.</text>
</comment>